<evidence type="ECO:0008006" key="4">
    <source>
        <dbReference type="Google" id="ProtNLM"/>
    </source>
</evidence>
<reference evidence="2 3" key="2">
    <citation type="submission" date="2017-10" db="EMBL/GenBank/DDBJ databases">
        <title>Rhizosphere-associated Pseudomonas modulate jasmonic acid/salicylic acid antagonism to induce systemic resistance to herbivores at the cost of susceptibility to pathogens.</title>
        <authorList>
            <person name="Haney C.H."/>
            <person name="Wiesmann C.L."/>
            <person name="Shapiro L.R."/>
            <person name="O'Sullivan L.R."/>
            <person name="Khorasani S."/>
            <person name="Melnyk R.A."/>
            <person name="Xiao L."/>
            <person name="Bush J."/>
            <person name="Carrillo J."/>
            <person name="Pierce N.E."/>
            <person name="Ausubel F.M."/>
        </authorList>
    </citation>
    <scope>NUCLEOTIDE SEQUENCE [LARGE SCALE GENOMIC DNA]</scope>
    <source>
        <strain evidence="2 3">CH229</strain>
    </source>
</reference>
<dbReference type="AlphaFoldDB" id="A0A854WWP5"/>
<keyword evidence="1" id="KW-1133">Transmembrane helix</keyword>
<gene>
    <name evidence="2" type="ORF">CP335_19660</name>
</gene>
<evidence type="ECO:0000256" key="1">
    <source>
        <dbReference type="SAM" id="Phobius"/>
    </source>
</evidence>
<organism evidence="2 3">
    <name type="scientific">Pseudomonas fluorescens</name>
    <dbReference type="NCBI Taxonomy" id="294"/>
    <lineage>
        <taxon>Bacteria</taxon>
        <taxon>Pseudomonadati</taxon>
        <taxon>Pseudomonadota</taxon>
        <taxon>Gammaproteobacteria</taxon>
        <taxon>Pseudomonadales</taxon>
        <taxon>Pseudomonadaceae</taxon>
        <taxon>Pseudomonas</taxon>
    </lineage>
</organism>
<dbReference type="Proteomes" id="UP000218643">
    <property type="component" value="Unassembled WGS sequence"/>
</dbReference>
<keyword evidence="1" id="KW-0812">Transmembrane</keyword>
<protein>
    <recommendedName>
        <fullName evidence="4">Lactate permease</fullName>
    </recommendedName>
</protein>
<dbReference type="RefSeq" id="WP_096796880.1">
    <property type="nucleotide sequence ID" value="NZ_NXHE01000026.1"/>
</dbReference>
<accession>A0A854WWP5</accession>
<feature type="transmembrane region" description="Helical" evidence="1">
    <location>
        <begin position="370"/>
        <end position="391"/>
    </location>
</feature>
<evidence type="ECO:0000313" key="3">
    <source>
        <dbReference type="Proteomes" id="UP000218643"/>
    </source>
</evidence>
<dbReference type="EMBL" id="NXHE01000026">
    <property type="protein sequence ID" value="PCM47981.1"/>
    <property type="molecule type" value="Genomic_DNA"/>
</dbReference>
<proteinExistence type="predicted"/>
<comment type="caution">
    <text evidence="2">The sequence shown here is derived from an EMBL/GenBank/DDBJ whole genome shotgun (WGS) entry which is preliminary data.</text>
</comment>
<evidence type="ECO:0000313" key="2">
    <source>
        <dbReference type="EMBL" id="PCM47981.1"/>
    </source>
</evidence>
<reference evidence="2 3" key="1">
    <citation type="submission" date="2017-09" db="EMBL/GenBank/DDBJ databases">
        <authorList>
            <person name="Haney C."/>
            <person name="Melnyk R."/>
        </authorList>
    </citation>
    <scope>NUCLEOTIDE SEQUENCE [LARGE SCALE GENOMIC DNA]</scope>
    <source>
        <strain evidence="2 3">CH229</strain>
    </source>
</reference>
<sequence>MSKLEQFKKQQALRTRLANRPLIHVAAAPEDVAALLAAEGNASRFASLDYHASLSVSIKSAPDEARLLLEQLEQQFESARVDALLTKAQRDIVGAIAGPLGLGKVLSVYDKQGGSVTTIHNARQGIYARTDDEYNRKDYTHTKNSLEKQFAGKSKQSVGATFTKDQLGKDENQSDTYNKLVDGYTGETVLGSETSPDHIVPLHTYHKDGGFMQSKTRRADFATDTENLISTRRSINQSMSDVEKQEWAKRKANGRDETNEKHYGIKEDNLKKAVERGEATAEKHQPTTGEKAAFYTTHAAQTGVTEGLKMGAQQAFGMLMVELFSSALDEIKDLYRNGRQNETLFADLGERLKRVGATVSAKWEQMLDSFSGGFVSGFVSNAVTVLINLFVTTGKRAVRMIREGIFSLLKALKTFLFPPKELSFSQAAHEALKLLAAGGVVVGGVALEEAVEKLILSVPLFTPIAGMLTAILVGAATALSMTFVCYLLDKLDLFGAIRTERDKQIIGELDTRISAQRAVSMSVIDELDNYLLV</sequence>
<feature type="transmembrane region" description="Helical" evidence="1">
    <location>
        <begin position="431"/>
        <end position="447"/>
    </location>
</feature>
<name>A0A854WWP5_PSEFL</name>
<keyword evidence="1" id="KW-0472">Membrane</keyword>
<feature type="transmembrane region" description="Helical" evidence="1">
    <location>
        <begin position="467"/>
        <end position="488"/>
    </location>
</feature>